<dbReference type="EMBL" id="CP051627">
    <property type="protein sequence ID" value="UPT19849.1"/>
    <property type="molecule type" value="Genomic_DNA"/>
</dbReference>
<organism evidence="1 2">
    <name type="scientific">Thermobifida alba</name>
    <name type="common">Thermomonospora alba</name>
    <dbReference type="NCBI Taxonomy" id="53522"/>
    <lineage>
        <taxon>Bacteria</taxon>
        <taxon>Bacillati</taxon>
        <taxon>Actinomycetota</taxon>
        <taxon>Actinomycetes</taxon>
        <taxon>Streptosporangiales</taxon>
        <taxon>Nocardiopsidaceae</taxon>
        <taxon>Thermobifida</taxon>
    </lineage>
</organism>
<evidence type="ECO:0000313" key="2">
    <source>
        <dbReference type="Proteomes" id="UP000832041"/>
    </source>
</evidence>
<dbReference type="RefSeq" id="WP_248592085.1">
    <property type="nucleotide sequence ID" value="NZ_BAABEB010000010.1"/>
</dbReference>
<sequence>MPRQDRRGARGRVAGLLRALLGRGRPRRADLDRLFALPAAAVTLQAATGLTPTGAASVSFRAAEGQAFAALQREITELLDADGGPGTEVRRDEYGYTWLVVRSGTADGLTGLVTDLHAVNSTLESAGFGPLLLCSLVVFAAPDGRRLALVYLYRRGTFYPFAPKGEHSRDNALELQVSAALEGELAVEPDKSRWFPVYGAPGL</sequence>
<keyword evidence="2" id="KW-1185">Reference proteome</keyword>
<name>A0ABY4KWP4_THEAE</name>
<dbReference type="Pfam" id="PF22742">
    <property type="entry name" value="PspAB"/>
    <property type="match status" value="1"/>
</dbReference>
<reference evidence="1 2" key="1">
    <citation type="submission" date="2020-04" db="EMBL/GenBank/DDBJ databases">
        <title>Thermobifida alba genome sequencing and assembly.</title>
        <authorList>
            <person name="Luzics S."/>
            <person name="Horvath B."/>
            <person name="Nagy I."/>
            <person name="Toth A."/>
            <person name="Nagy I."/>
            <person name="Kukolya J."/>
        </authorList>
    </citation>
    <scope>NUCLEOTIDE SEQUENCE [LARGE SCALE GENOMIC DNA]</scope>
    <source>
        <strain evidence="1 2">DSM 43795</strain>
    </source>
</reference>
<protein>
    <submittedName>
        <fullName evidence="1">Uncharacterized protein</fullName>
    </submittedName>
</protein>
<accession>A0ABY4KWP4</accession>
<gene>
    <name evidence="1" type="ORF">FOF52_01800</name>
</gene>
<proteinExistence type="predicted"/>
<dbReference type="Proteomes" id="UP000832041">
    <property type="component" value="Chromosome"/>
</dbReference>
<evidence type="ECO:0000313" key="1">
    <source>
        <dbReference type="EMBL" id="UPT19849.1"/>
    </source>
</evidence>
<dbReference type="InterPro" id="IPR054383">
    <property type="entry name" value="PspAB-like"/>
</dbReference>